<comment type="caution">
    <text evidence="1">The sequence shown here is derived from an EMBL/GenBank/DDBJ whole genome shotgun (WGS) entry which is preliminary data.</text>
</comment>
<name>A0A9E2SBI3_9BACT</name>
<dbReference type="AlphaFoldDB" id="A0A9E2SBI3"/>
<proteinExistence type="predicted"/>
<reference evidence="1" key="1">
    <citation type="submission" date="2021-06" db="EMBL/GenBank/DDBJ databases">
        <authorList>
            <person name="Huq M.A."/>
        </authorList>
    </citation>
    <scope>NUCLEOTIDE SEQUENCE</scope>
    <source>
        <strain evidence="1">MAH-26</strain>
    </source>
</reference>
<gene>
    <name evidence="1" type="ORF">KTO63_14120</name>
</gene>
<dbReference type="Proteomes" id="UP000812270">
    <property type="component" value="Unassembled WGS sequence"/>
</dbReference>
<sequence>MSFNNVQLPGFLVADLYRRHLVEDYSAIPKIAQPSEPAPIIDKPIQFLGKNLKQFLILACYANEVYLPEAQLEFLGNILKACQLNLGDVAIVNCNSQEVNFSNIGQLQPKYIITFGEESQIHADFRTSAFFEITNKNGINLINAPKLELLNQNTPDGKVLKGRLWNSLKQLLNI</sequence>
<protein>
    <recommendedName>
        <fullName evidence="3">DNA polymerase III subunit psi</fullName>
    </recommendedName>
</protein>
<dbReference type="EMBL" id="JAHSPG010000011">
    <property type="protein sequence ID" value="MBV4358297.1"/>
    <property type="molecule type" value="Genomic_DNA"/>
</dbReference>
<organism evidence="1 2">
    <name type="scientific">Pinibacter aurantiacus</name>
    <dbReference type="NCBI Taxonomy" id="2851599"/>
    <lineage>
        <taxon>Bacteria</taxon>
        <taxon>Pseudomonadati</taxon>
        <taxon>Bacteroidota</taxon>
        <taxon>Chitinophagia</taxon>
        <taxon>Chitinophagales</taxon>
        <taxon>Chitinophagaceae</taxon>
        <taxon>Pinibacter</taxon>
    </lineage>
</organism>
<evidence type="ECO:0000313" key="2">
    <source>
        <dbReference type="Proteomes" id="UP000812270"/>
    </source>
</evidence>
<evidence type="ECO:0008006" key="3">
    <source>
        <dbReference type="Google" id="ProtNLM"/>
    </source>
</evidence>
<dbReference type="RefSeq" id="WP_217791971.1">
    <property type="nucleotide sequence ID" value="NZ_JAHSPG010000011.1"/>
</dbReference>
<evidence type="ECO:0000313" key="1">
    <source>
        <dbReference type="EMBL" id="MBV4358297.1"/>
    </source>
</evidence>
<keyword evidence="2" id="KW-1185">Reference proteome</keyword>
<accession>A0A9E2SBI3</accession>